<name>A0ABQ8TZL4_PERAM</name>
<keyword evidence="3" id="KW-1185">Reference proteome</keyword>
<proteinExistence type="predicted"/>
<feature type="non-terminal residue" evidence="2">
    <location>
        <position position="1"/>
    </location>
</feature>
<dbReference type="Proteomes" id="UP001148838">
    <property type="component" value="Unassembled WGS sequence"/>
</dbReference>
<feature type="compositionally biased region" description="Basic and acidic residues" evidence="1">
    <location>
        <begin position="284"/>
        <end position="293"/>
    </location>
</feature>
<dbReference type="EMBL" id="JAJSOF020000001">
    <property type="protein sequence ID" value="KAJ4452201.1"/>
    <property type="molecule type" value="Genomic_DNA"/>
</dbReference>
<dbReference type="PANTHER" id="PTHR47027">
    <property type="entry name" value="REVERSE TRANSCRIPTASE DOMAIN-CONTAINING PROTEIN"/>
    <property type="match status" value="1"/>
</dbReference>
<comment type="caution">
    <text evidence="2">The sequence shown here is derived from an EMBL/GenBank/DDBJ whole genome shotgun (WGS) entry which is preliminary data.</text>
</comment>
<evidence type="ECO:0000313" key="2">
    <source>
        <dbReference type="EMBL" id="KAJ4452201.1"/>
    </source>
</evidence>
<gene>
    <name evidence="2" type="ORF">ANN_03719</name>
</gene>
<protein>
    <submittedName>
        <fullName evidence="2">Uncharacterized protein</fullName>
    </submittedName>
</protein>
<reference evidence="2 3" key="1">
    <citation type="journal article" date="2022" name="Allergy">
        <title>Genome assembly and annotation of Periplaneta americana reveal a comprehensive cockroach allergen profile.</title>
        <authorList>
            <person name="Wang L."/>
            <person name="Xiong Q."/>
            <person name="Saelim N."/>
            <person name="Wang L."/>
            <person name="Nong W."/>
            <person name="Wan A.T."/>
            <person name="Shi M."/>
            <person name="Liu X."/>
            <person name="Cao Q."/>
            <person name="Hui J.H.L."/>
            <person name="Sookrung N."/>
            <person name="Leung T.F."/>
            <person name="Tungtrongchitr A."/>
            <person name="Tsui S.K.W."/>
        </authorList>
    </citation>
    <scope>NUCLEOTIDE SEQUENCE [LARGE SCALE GENOMIC DNA]</scope>
    <source>
        <strain evidence="2">PWHHKU_190912</strain>
    </source>
</reference>
<organism evidence="2 3">
    <name type="scientific">Periplaneta americana</name>
    <name type="common">American cockroach</name>
    <name type="synonym">Blatta americana</name>
    <dbReference type="NCBI Taxonomy" id="6978"/>
    <lineage>
        <taxon>Eukaryota</taxon>
        <taxon>Metazoa</taxon>
        <taxon>Ecdysozoa</taxon>
        <taxon>Arthropoda</taxon>
        <taxon>Hexapoda</taxon>
        <taxon>Insecta</taxon>
        <taxon>Pterygota</taxon>
        <taxon>Neoptera</taxon>
        <taxon>Polyneoptera</taxon>
        <taxon>Dictyoptera</taxon>
        <taxon>Blattodea</taxon>
        <taxon>Blattoidea</taxon>
        <taxon>Blattidae</taxon>
        <taxon>Blattinae</taxon>
        <taxon>Periplaneta</taxon>
    </lineage>
</organism>
<sequence>LYGCETWTLTLREEQRLRVFENEVLRKIFGAKRDEVTGEWRKLHNIELHALYSSPDIIRNIKSRRLRWAGHVARMSESKNAYRVLVGRPEGKRPLERPRRRWEDNIKMDLRKVEYNDRDWINLAQDRDQWRAYVRTAFLDDDDDGDGDDDDDDDDVYDDFSLESLAAAGMATTSSTEGSAKDRSHCDDVARHLDGIDIFRGRKTLFRGDPGVRFGAFFKYTSILTCLNNYECNISTVETAVATNSSPPTDEEPKYGTINQSGKICQTTQLAIRRPPDGTGGDPNRTKPEGSNRRIDIIAFKPPSLEGYIIDPTVRFESHEHQPEEVHEEKRNIYEPSISFYKDKYHLESIVITGLMIGARGTIPRDSLPELFGHEPQEPALAKDRRGDYISPYGQSRRPFSELLFFSTIITQWPEGRRKPLPIPAISQFVMCHQVNIPPRAQKYASNKRQINVLMSCLP</sequence>
<evidence type="ECO:0000256" key="1">
    <source>
        <dbReference type="SAM" id="MobiDB-lite"/>
    </source>
</evidence>
<evidence type="ECO:0000313" key="3">
    <source>
        <dbReference type="Proteomes" id="UP001148838"/>
    </source>
</evidence>
<dbReference type="PANTHER" id="PTHR47027:SF20">
    <property type="entry name" value="REVERSE TRANSCRIPTASE-LIKE PROTEIN WITH RNA-DIRECTED DNA POLYMERASE DOMAIN"/>
    <property type="match status" value="1"/>
</dbReference>
<feature type="region of interest" description="Disordered" evidence="1">
    <location>
        <begin position="268"/>
        <end position="293"/>
    </location>
</feature>
<accession>A0ABQ8TZL4</accession>